<evidence type="ECO:0000313" key="2">
    <source>
        <dbReference type="Proteomes" id="UP000789570"/>
    </source>
</evidence>
<dbReference type="AlphaFoldDB" id="A0A9N9DK95"/>
<dbReference type="EMBL" id="CAJVPQ010004070">
    <property type="protein sequence ID" value="CAG8643724.1"/>
    <property type="molecule type" value="Genomic_DNA"/>
</dbReference>
<dbReference type="PANTHER" id="PTHR33129">
    <property type="entry name" value="PROTEIN KINASE DOMAIN-CONTAINING PROTEIN-RELATED"/>
    <property type="match status" value="1"/>
</dbReference>
<gene>
    <name evidence="1" type="ORF">FCALED_LOCUS10700</name>
</gene>
<evidence type="ECO:0000313" key="1">
    <source>
        <dbReference type="EMBL" id="CAG8643724.1"/>
    </source>
</evidence>
<sequence length="207" mass="24301">MLLKQGKTVLVDHKDLTLYINPIEKMYFKLNVDEYKLLAQDSNTWCIIDGREPQISHDYNGGKYIMVSSPQKEIIKSFVKAQKYIKMYMPTWEEDEILECCDLLDADKNIVMENKCLVKLQLDHKKELFDFINKAQDITKLGGLRGTLFEMIAHTRIRQGGKFQVRELTKEENYFRQTSKVFETIDSYSHSNKLFQVTGSKKHSMEQ</sequence>
<organism evidence="1 2">
    <name type="scientific">Funneliformis caledonium</name>
    <dbReference type="NCBI Taxonomy" id="1117310"/>
    <lineage>
        <taxon>Eukaryota</taxon>
        <taxon>Fungi</taxon>
        <taxon>Fungi incertae sedis</taxon>
        <taxon>Mucoromycota</taxon>
        <taxon>Glomeromycotina</taxon>
        <taxon>Glomeromycetes</taxon>
        <taxon>Glomerales</taxon>
        <taxon>Glomeraceae</taxon>
        <taxon>Funneliformis</taxon>
    </lineage>
</organism>
<keyword evidence="2" id="KW-1185">Reference proteome</keyword>
<name>A0A9N9DK95_9GLOM</name>
<protein>
    <submittedName>
        <fullName evidence="1">14822_t:CDS:1</fullName>
    </submittedName>
</protein>
<reference evidence="1" key="1">
    <citation type="submission" date="2021-06" db="EMBL/GenBank/DDBJ databases">
        <authorList>
            <person name="Kallberg Y."/>
            <person name="Tangrot J."/>
            <person name="Rosling A."/>
        </authorList>
    </citation>
    <scope>NUCLEOTIDE SEQUENCE</scope>
    <source>
        <strain evidence="1">UK204</strain>
    </source>
</reference>
<dbReference type="Proteomes" id="UP000789570">
    <property type="component" value="Unassembled WGS sequence"/>
</dbReference>
<accession>A0A9N9DK95</accession>
<dbReference type="OrthoDB" id="2442361at2759"/>
<proteinExistence type="predicted"/>
<dbReference type="InterPro" id="IPR052980">
    <property type="entry name" value="Crinkler_effector"/>
</dbReference>
<comment type="caution">
    <text evidence="1">The sequence shown here is derived from an EMBL/GenBank/DDBJ whole genome shotgun (WGS) entry which is preliminary data.</text>
</comment>